<organism evidence="2 3">
    <name type="scientific">Zoogloea oleivorans</name>
    <dbReference type="NCBI Taxonomy" id="1552750"/>
    <lineage>
        <taxon>Bacteria</taxon>
        <taxon>Pseudomonadati</taxon>
        <taxon>Pseudomonadota</taxon>
        <taxon>Betaproteobacteria</taxon>
        <taxon>Rhodocyclales</taxon>
        <taxon>Zoogloeaceae</taxon>
        <taxon>Zoogloea</taxon>
    </lineage>
</organism>
<evidence type="ECO:0000313" key="2">
    <source>
        <dbReference type="EMBL" id="TYC54970.1"/>
    </source>
</evidence>
<dbReference type="RefSeq" id="WP_148580102.1">
    <property type="nucleotide sequence ID" value="NZ_SDKK01000015.1"/>
</dbReference>
<evidence type="ECO:0000313" key="3">
    <source>
        <dbReference type="Proteomes" id="UP000389128"/>
    </source>
</evidence>
<dbReference type="InterPro" id="IPR036761">
    <property type="entry name" value="TTHA0802/YceI-like_sf"/>
</dbReference>
<gene>
    <name evidence="2" type="ORF">ETQ85_16090</name>
</gene>
<comment type="caution">
    <text evidence="2">The sequence shown here is derived from an EMBL/GenBank/DDBJ whole genome shotgun (WGS) entry which is preliminary data.</text>
</comment>
<dbReference type="EMBL" id="SDKK01000015">
    <property type="protein sequence ID" value="TYC54970.1"/>
    <property type="molecule type" value="Genomic_DNA"/>
</dbReference>
<reference evidence="2 3" key="1">
    <citation type="submission" date="2019-01" db="EMBL/GenBank/DDBJ databases">
        <title>Zoogloea oleivorans genome sequencing and assembly.</title>
        <authorList>
            <person name="Tancsics A."/>
            <person name="Farkas M."/>
            <person name="Kriszt B."/>
            <person name="Maroti G."/>
            <person name="Horvath B."/>
        </authorList>
    </citation>
    <scope>NUCLEOTIDE SEQUENCE [LARGE SCALE GENOMIC DNA]</scope>
    <source>
        <strain evidence="2 3">Buc</strain>
    </source>
</reference>
<dbReference type="PANTHER" id="PTHR34406:SF1">
    <property type="entry name" value="PROTEIN YCEI"/>
    <property type="match status" value="1"/>
</dbReference>
<dbReference type="Pfam" id="PF04264">
    <property type="entry name" value="YceI"/>
    <property type="match status" value="1"/>
</dbReference>
<evidence type="ECO:0000259" key="1">
    <source>
        <dbReference type="SMART" id="SM00867"/>
    </source>
</evidence>
<dbReference type="AlphaFoldDB" id="A0A6C2CKZ8"/>
<dbReference type="Gene3D" id="2.40.128.110">
    <property type="entry name" value="Lipid/polyisoprenoid-binding, YceI-like"/>
    <property type="match status" value="1"/>
</dbReference>
<keyword evidence="3" id="KW-1185">Reference proteome</keyword>
<accession>A0A6C2CKZ8</accession>
<dbReference type="PANTHER" id="PTHR34406">
    <property type="entry name" value="PROTEIN YCEI"/>
    <property type="match status" value="1"/>
</dbReference>
<dbReference type="OrthoDB" id="9811006at2"/>
<sequence>MALNSLSVRALRRSATIILAGGLLSGTAVAEPRSYTIDPDHFSIGFKVEHIGYASILGLFLKGAGEFVYDEENRQLVSGRVVVAADSAFSNHKARDNHIRESDFLDAKHYPEIIFEATGYTPTSPASGKLAGKLTLLGQTRPVSLDITLNKAASYPFGHGRHTLGLSASTTIRRSQWGMNYGVERALVGDEVLLNFEFEATKQNAQPPK</sequence>
<proteinExistence type="predicted"/>
<dbReference type="InterPro" id="IPR007372">
    <property type="entry name" value="Lipid/polyisoprenoid-bd_YceI"/>
</dbReference>
<feature type="domain" description="Lipid/polyisoprenoid-binding YceI-like" evidence="1">
    <location>
        <begin position="34"/>
        <end position="201"/>
    </location>
</feature>
<dbReference type="SUPFAM" id="SSF101874">
    <property type="entry name" value="YceI-like"/>
    <property type="match status" value="1"/>
</dbReference>
<dbReference type="Proteomes" id="UP000389128">
    <property type="component" value="Unassembled WGS sequence"/>
</dbReference>
<name>A0A6C2CKZ8_9RHOO</name>
<dbReference type="SMART" id="SM00867">
    <property type="entry name" value="YceI"/>
    <property type="match status" value="1"/>
</dbReference>
<protein>
    <submittedName>
        <fullName evidence="2">YceI family protein</fullName>
    </submittedName>
</protein>